<feature type="chain" id="PRO_5012539275" evidence="1">
    <location>
        <begin position="28"/>
        <end position="175"/>
    </location>
</feature>
<proteinExistence type="predicted"/>
<dbReference type="AlphaFoldDB" id="A0A2A2MBA7"/>
<evidence type="ECO:0000256" key="1">
    <source>
        <dbReference type="SAM" id="SignalP"/>
    </source>
</evidence>
<reference evidence="2 3" key="1">
    <citation type="submission" date="2017-08" db="EMBL/GenBank/DDBJ databases">
        <title>Draft Genome Sequence of Hafnia alvei CITHA-6 Isolated from Raw Bovine Milk.</title>
        <authorList>
            <person name="Culligan E.P."/>
            <person name="Mcsweeney A."/>
            <person name="O'Doherty C."/>
            <person name="Gleeson E."/>
            <person name="O'Riordan D."/>
            <person name="Sleator R.D."/>
        </authorList>
    </citation>
    <scope>NUCLEOTIDE SEQUENCE [LARGE SCALE GENOMIC DNA]</scope>
    <source>
        <strain evidence="2 3">CITHA-6</strain>
    </source>
</reference>
<comment type="caution">
    <text evidence="2">The sequence shown here is derived from an EMBL/GenBank/DDBJ whole genome shotgun (WGS) entry which is preliminary data.</text>
</comment>
<dbReference type="RefSeq" id="WP_039188002.1">
    <property type="nucleotide sequence ID" value="NZ_CAUFSP010000005.1"/>
</dbReference>
<organism evidence="2 3">
    <name type="scientific">Hafnia paralvei</name>
    <dbReference type="NCBI Taxonomy" id="546367"/>
    <lineage>
        <taxon>Bacteria</taxon>
        <taxon>Pseudomonadati</taxon>
        <taxon>Pseudomonadota</taxon>
        <taxon>Gammaproteobacteria</taxon>
        <taxon>Enterobacterales</taxon>
        <taxon>Hafniaceae</taxon>
        <taxon>Hafnia</taxon>
    </lineage>
</organism>
<evidence type="ECO:0000313" key="2">
    <source>
        <dbReference type="EMBL" id="PAV95995.1"/>
    </source>
</evidence>
<dbReference type="EMBL" id="NQMS01000005">
    <property type="protein sequence ID" value="PAV95995.1"/>
    <property type="molecule type" value="Genomic_DNA"/>
</dbReference>
<accession>A0A2A2MBA7</accession>
<gene>
    <name evidence="2" type="ORF">CJD50_13305</name>
</gene>
<name>A0A2A2MBA7_9GAMM</name>
<feature type="signal peptide" evidence="1">
    <location>
        <begin position="1"/>
        <end position="27"/>
    </location>
</feature>
<dbReference type="OrthoDB" id="6638411at2"/>
<evidence type="ECO:0000313" key="3">
    <source>
        <dbReference type="Proteomes" id="UP000218796"/>
    </source>
</evidence>
<keyword evidence="3" id="KW-1185">Reference proteome</keyword>
<dbReference type="Proteomes" id="UP000218796">
    <property type="component" value="Unassembled WGS sequence"/>
</dbReference>
<sequence>MTLNKAVRLAFSSLLTLLAAGHQGAQAATSASATVTIKATFSSQPCTLTMPSTVHLGGLLNGTQSYNPVKIDINCPTPTNTVIYGEQIGSAMVGGNASRMEMTGPAGVTGTPAQFWLSTEGKEIDLTGDGATDETKGFCAGMDNRSCTLTPSTLVVQDTPRGQTTATIRFNINYV</sequence>
<keyword evidence="1" id="KW-0732">Signal</keyword>
<dbReference type="KEGG" id="hpar:AL518_01075"/>
<protein>
    <submittedName>
        <fullName evidence="2">Fimbrial protein</fullName>
    </submittedName>
</protein>